<organism evidence="4 5">
    <name type="scientific">Undibacterium aquatile</name>
    <dbReference type="NCBI Taxonomy" id="1537398"/>
    <lineage>
        <taxon>Bacteria</taxon>
        <taxon>Pseudomonadati</taxon>
        <taxon>Pseudomonadota</taxon>
        <taxon>Betaproteobacteria</taxon>
        <taxon>Burkholderiales</taxon>
        <taxon>Oxalobacteraceae</taxon>
        <taxon>Undibacterium</taxon>
    </lineage>
</organism>
<proteinExistence type="predicted"/>
<evidence type="ECO:0000313" key="4">
    <source>
        <dbReference type="EMBL" id="MBC3813039.1"/>
    </source>
</evidence>
<dbReference type="SUPFAM" id="SSF103190">
    <property type="entry name" value="Sensory domain-like"/>
    <property type="match status" value="1"/>
</dbReference>
<evidence type="ECO:0000313" key="5">
    <source>
        <dbReference type="Proteomes" id="UP000637632"/>
    </source>
</evidence>
<dbReference type="InterPro" id="IPR003607">
    <property type="entry name" value="HD/PDEase_dom"/>
</dbReference>
<dbReference type="Pfam" id="PF13185">
    <property type="entry name" value="GAF_2"/>
    <property type="match status" value="1"/>
</dbReference>
<feature type="domain" description="HD-GYP" evidence="3">
    <location>
        <begin position="754"/>
        <end position="962"/>
    </location>
</feature>
<dbReference type="SMART" id="SM00065">
    <property type="entry name" value="GAF"/>
    <property type="match status" value="1"/>
</dbReference>
<dbReference type="PANTHER" id="PTHR43155:SF2">
    <property type="entry name" value="CYCLIC DI-GMP PHOSPHODIESTERASE PA4108"/>
    <property type="match status" value="1"/>
</dbReference>
<dbReference type="SMART" id="SM00304">
    <property type="entry name" value="HAMP"/>
    <property type="match status" value="1"/>
</dbReference>
<dbReference type="InterPro" id="IPR003660">
    <property type="entry name" value="HAMP_dom"/>
</dbReference>
<keyword evidence="1" id="KW-0812">Transmembrane</keyword>
<dbReference type="CDD" id="cd06225">
    <property type="entry name" value="HAMP"/>
    <property type="match status" value="1"/>
</dbReference>
<dbReference type="InterPro" id="IPR003018">
    <property type="entry name" value="GAF"/>
</dbReference>
<accession>A0ABR6XJE9</accession>
<dbReference type="PANTHER" id="PTHR43155">
    <property type="entry name" value="CYCLIC DI-GMP PHOSPHODIESTERASE PA4108-RELATED"/>
    <property type="match status" value="1"/>
</dbReference>
<dbReference type="Pfam" id="PF22673">
    <property type="entry name" value="MCP-like_PDC_1"/>
    <property type="match status" value="1"/>
</dbReference>
<evidence type="ECO:0000259" key="3">
    <source>
        <dbReference type="PROSITE" id="PS51832"/>
    </source>
</evidence>
<protein>
    <submittedName>
        <fullName evidence="4">GAF domain-containing protein</fullName>
    </submittedName>
</protein>
<dbReference type="EMBL" id="JACOFT010000007">
    <property type="protein sequence ID" value="MBC3813039.1"/>
    <property type="molecule type" value="Genomic_DNA"/>
</dbReference>
<reference evidence="4 5" key="1">
    <citation type="submission" date="2020-08" db="EMBL/GenBank/DDBJ databases">
        <title>Novel species isolated from subtropical streams in China.</title>
        <authorList>
            <person name="Lu H."/>
        </authorList>
    </citation>
    <scope>NUCLEOTIDE SEQUENCE [LARGE SCALE GENOMIC DNA]</scope>
    <source>
        <strain evidence="4 5">CCTCC AB 2015119</strain>
    </source>
</reference>
<sequence>MPTKKNVYFYIYISYFFTGLILIFALIMGAVQFPHMSRIILAQANNAYELIGKEITTDVREIYEPVKNQTEILAQIHPLPGNSLNERLRNVAYLAKAIEKLPSATSTYVGYANGDFFLLRQFAKSNGGKEVFNAPPDTVWIAQSTSHDHDHLVEYIVYLNGNLKEIKRLEIPLRNFDPRQRNWYLSAMENQTRANVSEPYYFFTTGQIGITYSQKIVNEEAVVGIDIEIPTIQDIIRNHNVTPSTSIALTDQQGQLLAWKNGRYGSYKPQISVHKDGSKGMPLLADQDAPVLNQIRKTDGSAPAEQAHTKSAAIDVHGETWSTYQTRLHIPGGQDLNILIASPHAELLADILSMRKQNIVIFALLLLGEIGVTIYFSRLASKPLNQLSDEAKKIAHFDFHSKIEIESRIREIADLADSMKGMKATIQSFLDIASSLASESNYDRLLARVLKEMSEITGAKSGLLYLYEPQKNALNVVQIYADHQVIETDAQSVVMSDHSHPVVAACHSGSQIMQLQAGDLKLFFSALPESSHVMTLISVPLKDRNNTLSGAIALVIDAAGIDDTHLAMAEAVSGAAAVAIENQRLIQEQKALLASFIQLIASAIDAKSPYTGGHCQRVPVLTKLLAQAACRETSGPYASFDLNDEEWEELHVASWLHDCGKVTTPEYIVDKATKLETLYDRIHEIRMRFEVMKRDAEIACWQAIANGGNTAELKEKLSSEIRRLDDDFAFIAECNEGGEFMAPDKIARIKAIAERTWLRTLSDRIGISHDEKERKNRTPEPALPVSEYLLSDKPEHIFTRSARDHIPADNPWGFKIKVPENLYNRGELYNLCVTRGTLSEEERYKINEHMTQTIMMLGKLPFPRYLAKVPEIAGGHHEKMDGTGYPKRLTGAEMSLPARMMAIADIFEALTAADRPYKKGKTLSEAIRIMSFMKKDQHIDGELFTLFLKSGVYLEYATMFMKAEQIDEVDIQAYV</sequence>
<dbReference type="InterPro" id="IPR029016">
    <property type="entry name" value="GAF-like_dom_sf"/>
</dbReference>
<dbReference type="PROSITE" id="PS50885">
    <property type="entry name" value="HAMP"/>
    <property type="match status" value="1"/>
</dbReference>
<dbReference type="SUPFAM" id="SSF55781">
    <property type="entry name" value="GAF domain-like"/>
    <property type="match status" value="1"/>
</dbReference>
<dbReference type="Pfam" id="PF00672">
    <property type="entry name" value="HAMP"/>
    <property type="match status" value="1"/>
</dbReference>
<keyword evidence="1" id="KW-1133">Transmembrane helix</keyword>
<dbReference type="InterPro" id="IPR029151">
    <property type="entry name" value="Sensor-like_sf"/>
</dbReference>
<feature type="transmembrane region" description="Helical" evidence="1">
    <location>
        <begin position="12"/>
        <end position="31"/>
    </location>
</feature>
<keyword evidence="1" id="KW-0472">Membrane</keyword>
<dbReference type="PROSITE" id="PS51832">
    <property type="entry name" value="HD_GYP"/>
    <property type="match status" value="1"/>
</dbReference>
<dbReference type="Pfam" id="PF13487">
    <property type="entry name" value="HD_5"/>
    <property type="match status" value="1"/>
</dbReference>
<comment type="caution">
    <text evidence="4">The sequence shown here is derived from an EMBL/GenBank/DDBJ whole genome shotgun (WGS) entry which is preliminary data.</text>
</comment>
<dbReference type="InterPro" id="IPR037522">
    <property type="entry name" value="HD_GYP_dom"/>
</dbReference>
<dbReference type="SMART" id="SM00471">
    <property type="entry name" value="HDc"/>
    <property type="match status" value="1"/>
</dbReference>
<gene>
    <name evidence="4" type="ORF">H8K26_16475</name>
</gene>
<evidence type="ECO:0000256" key="1">
    <source>
        <dbReference type="SAM" id="Phobius"/>
    </source>
</evidence>
<dbReference type="Gene3D" id="6.10.340.10">
    <property type="match status" value="1"/>
</dbReference>
<dbReference type="SUPFAM" id="SSF158472">
    <property type="entry name" value="HAMP domain-like"/>
    <property type="match status" value="1"/>
</dbReference>
<dbReference type="CDD" id="cd00077">
    <property type="entry name" value="HDc"/>
    <property type="match status" value="1"/>
</dbReference>
<dbReference type="Gene3D" id="1.10.3210.10">
    <property type="entry name" value="Hypothetical protein af1432"/>
    <property type="match status" value="2"/>
</dbReference>
<dbReference type="Gene3D" id="3.30.450.20">
    <property type="entry name" value="PAS domain"/>
    <property type="match status" value="2"/>
</dbReference>
<dbReference type="SUPFAM" id="SSF109604">
    <property type="entry name" value="HD-domain/PDEase-like"/>
    <property type="match status" value="2"/>
</dbReference>
<keyword evidence="5" id="KW-1185">Reference proteome</keyword>
<dbReference type="RefSeq" id="WP_190480973.1">
    <property type="nucleotide sequence ID" value="NZ_JACOFT010000007.1"/>
</dbReference>
<name>A0ABR6XJE9_9BURK</name>
<dbReference type="Gene3D" id="3.30.450.40">
    <property type="match status" value="1"/>
</dbReference>
<evidence type="ECO:0000259" key="2">
    <source>
        <dbReference type="PROSITE" id="PS50885"/>
    </source>
</evidence>
<dbReference type="Proteomes" id="UP000637632">
    <property type="component" value="Unassembled WGS sequence"/>
</dbReference>
<feature type="domain" description="HAMP" evidence="2">
    <location>
        <begin position="378"/>
        <end position="431"/>
    </location>
</feature>